<keyword evidence="5" id="KW-0496">Mitochondrion</keyword>
<evidence type="ECO:0000313" key="9">
    <source>
        <dbReference type="WBParaSite" id="Hba_16598"/>
    </source>
</evidence>
<dbReference type="GO" id="GO:0016836">
    <property type="term" value="F:hydro-lyase activity"/>
    <property type="evidence" value="ECO:0007669"/>
    <property type="project" value="TreeGrafter"/>
</dbReference>
<dbReference type="InterPro" id="IPR014748">
    <property type="entry name" value="Enoyl-CoA_hydra_C"/>
</dbReference>
<dbReference type="WBParaSite" id="Hba_16598">
    <property type="protein sequence ID" value="Hba_16598"/>
    <property type="gene ID" value="Hba_16598"/>
</dbReference>
<dbReference type="InterPro" id="IPR029045">
    <property type="entry name" value="ClpP/crotonase-like_dom_sf"/>
</dbReference>
<sequence>MFARWSVFCRRLCSHSSLLQKEIYQGNTVVRLVLNDPKRRNALSSEMIEQLSNELHGINKISKVRSVVIASEGPSFSSGHDLRELRSDAGSENHQKIFDMCSILMQFIQQMEVPVIAEVSGIATAAGCQLVASCDIAVAADTAKFMVPGQKIGLFCSTPGIALSRAISHKVALDMLLTGEPIDAQSTNIYQDSALRCGLISRIAPINEVKFEALRVAEAIGAHSRSVTSLGKAFFYTQIELNQADAYRYGNRVMVANLKLKDSQEGIKAFIEKRKAQFTHSKEQE</sequence>
<evidence type="ECO:0000256" key="6">
    <source>
        <dbReference type="ARBA" id="ARBA00037410"/>
    </source>
</evidence>
<keyword evidence="4" id="KW-0443">Lipid metabolism</keyword>
<evidence type="ECO:0000256" key="2">
    <source>
        <dbReference type="ARBA" id="ARBA00022832"/>
    </source>
</evidence>
<comment type="subcellular location">
    <subcellularLocation>
        <location evidence="1">Mitochondrion</location>
    </subcellularLocation>
</comment>
<evidence type="ECO:0000256" key="3">
    <source>
        <dbReference type="ARBA" id="ARBA00022946"/>
    </source>
</evidence>
<name>A0A1I7XGI7_HETBA</name>
<dbReference type="AlphaFoldDB" id="A0A1I7XGI7"/>
<dbReference type="CDD" id="cd06558">
    <property type="entry name" value="crotonase-like"/>
    <property type="match status" value="1"/>
</dbReference>
<keyword evidence="3" id="KW-0809">Transit peptide</keyword>
<dbReference type="NCBIfam" id="NF006008">
    <property type="entry name" value="PRK08139.1"/>
    <property type="match status" value="1"/>
</dbReference>
<dbReference type="InterPro" id="IPR001753">
    <property type="entry name" value="Enoyl-CoA_hydra/iso"/>
</dbReference>
<evidence type="ECO:0000313" key="8">
    <source>
        <dbReference type="Proteomes" id="UP000095283"/>
    </source>
</evidence>
<evidence type="ECO:0000256" key="5">
    <source>
        <dbReference type="ARBA" id="ARBA00023128"/>
    </source>
</evidence>
<reference evidence="9" key="1">
    <citation type="submission" date="2016-11" db="UniProtKB">
        <authorList>
            <consortium name="WormBaseParasite"/>
        </authorList>
    </citation>
    <scope>IDENTIFICATION</scope>
</reference>
<accession>A0A1I7XGI7</accession>
<organism evidence="8 9">
    <name type="scientific">Heterorhabditis bacteriophora</name>
    <name type="common">Entomopathogenic nematode worm</name>
    <dbReference type="NCBI Taxonomy" id="37862"/>
    <lineage>
        <taxon>Eukaryota</taxon>
        <taxon>Metazoa</taxon>
        <taxon>Ecdysozoa</taxon>
        <taxon>Nematoda</taxon>
        <taxon>Chromadorea</taxon>
        <taxon>Rhabditida</taxon>
        <taxon>Rhabditina</taxon>
        <taxon>Rhabditomorpha</taxon>
        <taxon>Strongyloidea</taxon>
        <taxon>Heterorhabditidae</taxon>
        <taxon>Heterorhabditis</taxon>
    </lineage>
</organism>
<dbReference type="Gene3D" id="3.90.226.10">
    <property type="entry name" value="2-enoyl-CoA Hydratase, Chain A, domain 1"/>
    <property type="match status" value="1"/>
</dbReference>
<keyword evidence="2" id="KW-0276">Fatty acid metabolism</keyword>
<dbReference type="PANTHER" id="PTHR43602:SF1">
    <property type="entry name" value="ENOYL-COA HYDRATASE DOMAIN-CONTAINING PROTEIN 3, MITOCHONDRIAL"/>
    <property type="match status" value="1"/>
</dbReference>
<dbReference type="SUPFAM" id="SSF52096">
    <property type="entry name" value="ClpP/crotonase"/>
    <property type="match status" value="1"/>
</dbReference>
<dbReference type="GO" id="GO:0005739">
    <property type="term" value="C:mitochondrion"/>
    <property type="evidence" value="ECO:0007669"/>
    <property type="project" value="UniProtKB-SubCell"/>
</dbReference>
<dbReference type="GO" id="GO:0006631">
    <property type="term" value="P:fatty acid metabolic process"/>
    <property type="evidence" value="ECO:0007669"/>
    <property type="project" value="UniProtKB-KW"/>
</dbReference>
<protein>
    <recommendedName>
        <fullName evidence="7">Enoyl-CoA hydratase domain-containing protein 3, mitochondrial</fullName>
    </recommendedName>
</protein>
<comment type="function">
    <text evidence="6">May play a role in fatty acid biosynthesis and insulin sensitivity.</text>
</comment>
<evidence type="ECO:0000256" key="4">
    <source>
        <dbReference type="ARBA" id="ARBA00023098"/>
    </source>
</evidence>
<evidence type="ECO:0000256" key="7">
    <source>
        <dbReference type="ARBA" id="ARBA00040545"/>
    </source>
</evidence>
<keyword evidence="8" id="KW-1185">Reference proteome</keyword>
<dbReference type="PANTHER" id="PTHR43602">
    <property type="match status" value="1"/>
</dbReference>
<dbReference type="Gene3D" id="1.10.12.10">
    <property type="entry name" value="Lyase 2-enoyl-coa Hydratase, Chain A, domain 2"/>
    <property type="match status" value="1"/>
</dbReference>
<evidence type="ECO:0000256" key="1">
    <source>
        <dbReference type="ARBA" id="ARBA00004173"/>
    </source>
</evidence>
<dbReference type="Pfam" id="PF00378">
    <property type="entry name" value="ECH_1"/>
    <property type="match status" value="1"/>
</dbReference>
<dbReference type="Proteomes" id="UP000095283">
    <property type="component" value="Unplaced"/>
</dbReference>
<proteinExistence type="predicted"/>
<dbReference type="InterPro" id="IPR052377">
    <property type="entry name" value="Mitochondrial_ECH-domain"/>
</dbReference>